<organism evidence="3 4">
    <name type="scientific">Ciona intestinalis</name>
    <name type="common">Transparent sea squirt</name>
    <name type="synonym">Ascidia intestinalis</name>
    <dbReference type="NCBI Taxonomy" id="7719"/>
    <lineage>
        <taxon>Eukaryota</taxon>
        <taxon>Metazoa</taxon>
        <taxon>Chordata</taxon>
        <taxon>Tunicata</taxon>
        <taxon>Ascidiacea</taxon>
        <taxon>Phlebobranchia</taxon>
        <taxon>Cionidae</taxon>
        <taxon>Ciona</taxon>
    </lineage>
</organism>
<dbReference type="RefSeq" id="XP_002121869.1">
    <property type="nucleotide sequence ID" value="XM_002121833.5"/>
</dbReference>
<evidence type="ECO:0000313" key="4">
    <source>
        <dbReference type="Proteomes" id="UP000008144"/>
    </source>
</evidence>
<reference evidence="4" key="1">
    <citation type="journal article" date="2002" name="Science">
        <title>The draft genome of Ciona intestinalis: insights into chordate and vertebrate origins.</title>
        <authorList>
            <person name="Dehal P."/>
            <person name="Satou Y."/>
            <person name="Campbell R.K."/>
            <person name="Chapman J."/>
            <person name="Degnan B."/>
            <person name="De Tomaso A."/>
            <person name="Davidson B."/>
            <person name="Di Gregorio A."/>
            <person name="Gelpke M."/>
            <person name="Goodstein D.M."/>
            <person name="Harafuji N."/>
            <person name="Hastings K.E."/>
            <person name="Ho I."/>
            <person name="Hotta K."/>
            <person name="Huang W."/>
            <person name="Kawashima T."/>
            <person name="Lemaire P."/>
            <person name="Martinez D."/>
            <person name="Meinertzhagen I.A."/>
            <person name="Necula S."/>
            <person name="Nonaka M."/>
            <person name="Putnam N."/>
            <person name="Rash S."/>
            <person name="Saiga H."/>
            <person name="Satake M."/>
            <person name="Terry A."/>
            <person name="Yamada L."/>
            <person name="Wang H.G."/>
            <person name="Awazu S."/>
            <person name="Azumi K."/>
            <person name="Boore J."/>
            <person name="Branno M."/>
            <person name="Chin-Bow S."/>
            <person name="DeSantis R."/>
            <person name="Doyle S."/>
            <person name="Francino P."/>
            <person name="Keys D.N."/>
            <person name="Haga S."/>
            <person name="Hayashi H."/>
            <person name="Hino K."/>
            <person name="Imai K.S."/>
            <person name="Inaba K."/>
            <person name="Kano S."/>
            <person name="Kobayashi K."/>
            <person name="Kobayashi M."/>
            <person name="Lee B.I."/>
            <person name="Makabe K.W."/>
            <person name="Manohar C."/>
            <person name="Matassi G."/>
            <person name="Medina M."/>
            <person name="Mochizuki Y."/>
            <person name="Mount S."/>
            <person name="Morishita T."/>
            <person name="Miura S."/>
            <person name="Nakayama A."/>
            <person name="Nishizaka S."/>
            <person name="Nomoto H."/>
            <person name="Ohta F."/>
            <person name="Oishi K."/>
            <person name="Rigoutsos I."/>
            <person name="Sano M."/>
            <person name="Sasaki A."/>
            <person name="Sasakura Y."/>
            <person name="Shoguchi E."/>
            <person name="Shin-i T."/>
            <person name="Spagnuolo A."/>
            <person name="Stainier D."/>
            <person name="Suzuki M.M."/>
            <person name="Tassy O."/>
            <person name="Takatori N."/>
            <person name="Tokuoka M."/>
            <person name="Yagi K."/>
            <person name="Yoshizaki F."/>
            <person name="Wada S."/>
            <person name="Zhang C."/>
            <person name="Hyatt P.D."/>
            <person name="Larimer F."/>
            <person name="Detter C."/>
            <person name="Doggett N."/>
            <person name="Glavina T."/>
            <person name="Hawkins T."/>
            <person name="Richardson P."/>
            <person name="Lucas S."/>
            <person name="Kohara Y."/>
            <person name="Levine M."/>
            <person name="Satoh N."/>
            <person name="Rokhsar D.S."/>
        </authorList>
    </citation>
    <scope>NUCLEOTIDE SEQUENCE [LARGE SCALE GENOMIC DNA]</scope>
</reference>
<dbReference type="SUPFAM" id="SSF57302">
    <property type="entry name" value="Snake toxin-like"/>
    <property type="match status" value="1"/>
</dbReference>
<dbReference type="GeneTree" id="ENSGT00940000167950"/>
<reference evidence="3" key="4">
    <citation type="submission" date="2025-09" db="UniProtKB">
        <authorList>
            <consortium name="Ensembl"/>
        </authorList>
    </citation>
    <scope>IDENTIFICATION</scope>
</reference>
<dbReference type="GeneID" id="100184972"/>
<accession>F6QLK3</accession>
<accession>A0A1W2W8R5</accession>
<dbReference type="InParanoid" id="F6QLK3"/>
<keyword evidence="1" id="KW-0812">Transmembrane</keyword>
<feature type="transmembrane region" description="Helical" evidence="1">
    <location>
        <begin position="128"/>
        <end position="146"/>
    </location>
</feature>
<keyword evidence="4" id="KW-1185">Reference proteome</keyword>
<feature type="signal peptide" evidence="2">
    <location>
        <begin position="1"/>
        <end position="24"/>
    </location>
</feature>
<name>F6QLK3_CIOIN</name>
<dbReference type="HOGENOM" id="CLU_1739854_0_0_1"/>
<dbReference type="EMBL" id="EAAA01000897">
    <property type="status" value="NOT_ANNOTATED_CDS"/>
    <property type="molecule type" value="Genomic_DNA"/>
</dbReference>
<gene>
    <name evidence="3" type="primary">LOC100184972</name>
</gene>
<dbReference type="InterPro" id="IPR045860">
    <property type="entry name" value="Snake_toxin-like_sf"/>
</dbReference>
<reference evidence="3" key="3">
    <citation type="submission" date="2025-08" db="UniProtKB">
        <authorList>
            <consortium name="Ensembl"/>
        </authorList>
    </citation>
    <scope>IDENTIFICATION</scope>
</reference>
<feature type="chain" id="PRO_5014089917" evidence="2">
    <location>
        <begin position="25"/>
        <end position="150"/>
    </location>
</feature>
<dbReference type="Proteomes" id="UP000008144">
    <property type="component" value="Chromosome 12"/>
</dbReference>
<dbReference type="Ensembl" id="ENSCINT00000001280.3">
    <property type="protein sequence ID" value="ENSCINP00000001280.3"/>
    <property type="gene ID" value="ENSCING00000000703.3"/>
</dbReference>
<keyword evidence="1" id="KW-0472">Membrane</keyword>
<evidence type="ECO:0000256" key="1">
    <source>
        <dbReference type="SAM" id="Phobius"/>
    </source>
</evidence>
<keyword evidence="1" id="KW-1133">Transmembrane helix</keyword>
<reference evidence="3" key="2">
    <citation type="journal article" date="2008" name="Genome Biol.">
        <title>Improved genome assembly and evidence-based global gene model set for the chordate Ciona intestinalis: new insight into intron and operon populations.</title>
        <authorList>
            <person name="Satou Y."/>
            <person name="Mineta K."/>
            <person name="Ogasawara M."/>
            <person name="Sasakura Y."/>
            <person name="Shoguchi E."/>
            <person name="Ueno K."/>
            <person name="Yamada L."/>
            <person name="Matsumoto J."/>
            <person name="Wasserscheid J."/>
            <person name="Dewar K."/>
            <person name="Wiley G.B."/>
            <person name="Macmil S.L."/>
            <person name="Roe B.A."/>
            <person name="Zeller R.W."/>
            <person name="Hastings K.E."/>
            <person name="Lemaire P."/>
            <person name="Lindquist E."/>
            <person name="Endo T."/>
            <person name="Hotta K."/>
            <person name="Inaba K."/>
        </authorList>
    </citation>
    <scope>NUCLEOTIDE SEQUENCE [LARGE SCALE GENOMIC DNA]</scope>
    <source>
        <strain evidence="3">wild type</strain>
    </source>
</reference>
<proteinExistence type="predicted"/>
<dbReference type="Gene3D" id="2.10.60.10">
    <property type="entry name" value="CD59"/>
    <property type="match status" value="1"/>
</dbReference>
<sequence length="150" mass="15130">MYRQQAFVLCSAFLLALFIGKGSAAQCYQCTTTSAGPTPGCVTGALSATNQLQCPSGQDHCLTSTTYTTLLGVSTVTTVRACSAAALPSTTCLNLGAIGISFTSTCSTDNCNTGDNANTGVCGSAVKIAGGYSFIALSMLAALLAVQNLM</sequence>
<dbReference type="AlphaFoldDB" id="F6QLK3"/>
<evidence type="ECO:0000256" key="2">
    <source>
        <dbReference type="SAM" id="SignalP"/>
    </source>
</evidence>
<keyword evidence="2" id="KW-0732">Signal</keyword>
<evidence type="ECO:0000313" key="3">
    <source>
        <dbReference type="Ensembl" id="ENSCINP00000001280.3"/>
    </source>
</evidence>
<protein>
    <submittedName>
        <fullName evidence="3">Uncharacterized LOC100184972</fullName>
    </submittedName>
</protein>
<dbReference type="KEGG" id="cin:100184972"/>